<reference evidence="4" key="1">
    <citation type="journal article" date="2019" name="Int. J. Syst. Evol. Microbiol.">
        <title>The Global Catalogue of Microorganisms (GCM) 10K type strain sequencing project: providing services to taxonomists for standard genome sequencing and annotation.</title>
        <authorList>
            <consortium name="The Broad Institute Genomics Platform"/>
            <consortium name="The Broad Institute Genome Sequencing Center for Infectious Disease"/>
            <person name="Wu L."/>
            <person name="Ma J."/>
        </authorList>
    </citation>
    <scope>NUCLEOTIDE SEQUENCE [LARGE SCALE GENOMIC DNA]</scope>
    <source>
        <strain evidence="4">KCTC 42742</strain>
    </source>
</reference>
<organism evidence="3 4">
    <name type="scientific">Vogesella facilis</name>
    <dbReference type="NCBI Taxonomy" id="1655232"/>
    <lineage>
        <taxon>Bacteria</taxon>
        <taxon>Pseudomonadati</taxon>
        <taxon>Pseudomonadota</taxon>
        <taxon>Betaproteobacteria</taxon>
        <taxon>Neisseriales</taxon>
        <taxon>Chromobacteriaceae</taxon>
        <taxon>Vogesella</taxon>
    </lineage>
</organism>
<protein>
    <submittedName>
        <fullName evidence="3">Energy transducer TonB</fullName>
    </submittedName>
</protein>
<comment type="caution">
    <text evidence="3">The sequence shown here is derived from an EMBL/GenBank/DDBJ whole genome shotgun (WGS) entry which is preliminary data.</text>
</comment>
<accession>A0ABV7RGB6</accession>
<sequence>MSACFARLRPLLASALLALAAHAALLLLPLAPAGQGGGGRPLAVTLASAAPAPPAVPATQPAAPSAVPVSVEAAPPAVVPVEAPVDAAVAASQPVAEAPLLPASAPTAALPGLALDPYYPAGELDVLAAPIGQLLLDYPAGSPEQLQLQLYIGRDGTVDKVEVIAGNGDSDYARFVVAVFQQAHFMPAQKGGVAVRSRKHIQLALQPH</sequence>
<dbReference type="Pfam" id="PF03544">
    <property type="entry name" value="TonB_C"/>
    <property type="match status" value="1"/>
</dbReference>
<evidence type="ECO:0000259" key="2">
    <source>
        <dbReference type="Pfam" id="PF03544"/>
    </source>
</evidence>
<evidence type="ECO:0000313" key="3">
    <source>
        <dbReference type="EMBL" id="MFC3533085.1"/>
    </source>
</evidence>
<feature type="domain" description="TonB C-terminal" evidence="2">
    <location>
        <begin position="147"/>
        <end position="198"/>
    </location>
</feature>
<name>A0ABV7RGB6_9NEIS</name>
<evidence type="ECO:0000256" key="1">
    <source>
        <dbReference type="SAM" id="SignalP"/>
    </source>
</evidence>
<gene>
    <name evidence="3" type="ORF">ACFOLG_12950</name>
</gene>
<evidence type="ECO:0000313" key="4">
    <source>
        <dbReference type="Proteomes" id="UP001595741"/>
    </source>
</evidence>
<keyword evidence="1" id="KW-0732">Signal</keyword>
<dbReference type="Proteomes" id="UP001595741">
    <property type="component" value="Unassembled WGS sequence"/>
</dbReference>
<keyword evidence="4" id="KW-1185">Reference proteome</keyword>
<proteinExistence type="predicted"/>
<feature type="signal peptide" evidence="1">
    <location>
        <begin position="1"/>
        <end position="23"/>
    </location>
</feature>
<dbReference type="InterPro" id="IPR037682">
    <property type="entry name" value="TonB_C"/>
</dbReference>
<dbReference type="EMBL" id="JBHRXN010000031">
    <property type="protein sequence ID" value="MFC3533085.1"/>
    <property type="molecule type" value="Genomic_DNA"/>
</dbReference>
<dbReference type="Gene3D" id="3.30.1150.10">
    <property type="match status" value="1"/>
</dbReference>
<dbReference type="RefSeq" id="WP_386092494.1">
    <property type="nucleotide sequence ID" value="NZ_JBHRXN010000031.1"/>
</dbReference>
<feature type="chain" id="PRO_5047499666" evidence="1">
    <location>
        <begin position="24"/>
        <end position="208"/>
    </location>
</feature>
<dbReference type="SUPFAM" id="SSF74653">
    <property type="entry name" value="TolA/TonB C-terminal domain"/>
    <property type="match status" value="1"/>
</dbReference>